<keyword evidence="4" id="KW-0862">Zinc</keyword>
<dbReference type="InterPro" id="IPR037518">
    <property type="entry name" value="MPN"/>
</dbReference>
<dbReference type="EMBL" id="LQMQ01000037">
    <property type="protein sequence ID" value="KUO40688.1"/>
    <property type="molecule type" value="Genomic_DNA"/>
</dbReference>
<keyword evidence="1" id="KW-0645">Protease</keyword>
<dbReference type="GO" id="GO:0008235">
    <property type="term" value="F:metalloexopeptidase activity"/>
    <property type="evidence" value="ECO:0007669"/>
    <property type="project" value="TreeGrafter"/>
</dbReference>
<dbReference type="Pfam" id="PF14464">
    <property type="entry name" value="Prok-JAB"/>
    <property type="match status" value="1"/>
</dbReference>
<evidence type="ECO:0000256" key="4">
    <source>
        <dbReference type="ARBA" id="ARBA00022833"/>
    </source>
</evidence>
<keyword evidence="5" id="KW-0482">Metalloprotease</keyword>
<reference evidence="7 8" key="1">
    <citation type="journal article" date="2016" name="Nat. Microbiol.">
        <title>Genomic inference of the metabolism of cosmopolitan subsurface Archaea, Hadesarchaea.</title>
        <authorList>
            <person name="Baker B.J."/>
            <person name="Saw J.H."/>
            <person name="Lind A.E."/>
            <person name="Lazar C.S."/>
            <person name="Hinrichs K.-U."/>
            <person name="Teske A.P."/>
            <person name="Ettema T.J."/>
        </authorList>
    </citation>
    <scope>NUCLEOTIDE SEQUENCE [LARGE SCALE GENOMIC DNA]</scope>
</reference>
<feature type="domain" description="MPN" evidence="6">
    <location>
        <begin position="3"/>
        <end position="140"/>
    </location>
</feature>
<evidence type="ECO:0000256" key="2">
    <source>
        <dbReference type="ARBA" id="ARBA00022723"/>
    </source>
</evidence>
<keyword evidence="3" id="KW-0378">Hydrolase</keyword>
<protein>
    <recommendedName>
        <fullName evidence="6">MPN domain-containing protein</fullName>
    </recommendedName>
</protein>
<dbReference type="AlphaFoldDB" id="A0A147JW01"/>
<proteinExistence type="predicted"/>
<dbReference type="GO" id="GO:0006508">
    <property type="term" value="P:proteolysis"/>
    <property type="evidence" value="ECO:0007669"/>
    <property type="project" value="UniProtKB-KW"/>
</dbReference>
<name>A0A147JW01_HADYE</name>
<dbReference type="Proteomes" id="UP000074294">
    <property type="component" value="Unassembled WGS sequence"/>
</dbReference>
<sequence>MKLRIKSSDIRKIEGHALESFPNECVGLMIGKTQKNVFETIEVVRAKNTLNSPVAFEADPQFVYDVYKDAEKRGLQLIGIYHSHPNLRAYVSARDAEFMKFWGRLVWLILGVGRDEIVERKAFMMKDGKVYEVEVEIVGS</sequence>
<dbReference type="InterPro" id="IPR000555">
    <property type="entry name" value="JAMM/MPN+_dom"/>
</dbReference>
<dbReference type="GO" id="GO:0008270">
    <property type="term" value="F:zinc ion binding"/>
    <property type="evidence" value="ECO:0007669"/>
    <property type="project" value="TreeGrafter"/>
</dbReference>
<dbReference type="SMART" id="SM00232">
    <property type="entry name" value="JAB_MPN"/>
    <property type="match status" value="1"/>
</dbReference>
<keyword evidence="2" id="KW-0479">Metal-binding</keyword>
<evidence type="ECO:0000256" key="5">
    <source>
        <dbReference type="ARBA" id="ARBA00023049"/>
    </source>
</evidence>
<comment type="caution">
    <text evidence="7">The sequence shown here is derived from an EMBL/GenBank/DDBJ whole genome shotgun (WGS) entry which is preliminary data.</text>
</comment>
<gene>
    <name evidence="7" type="ORF">APZ16_02280</name>
</gene>
<dbReference type="SUPFAM" id="SSF102712">
    <property type="entry name" value="JAB1/MPN domain"/>
    <property type="match status" value="1"/>
</dbReference>
<dbReference type="InterPro" id="IPR028090">
    <property type="entry name" value="JAB_dom_prok"/>
</dbReference>
<evidence type="ECO:0000256" key="1">
    <source>
        <dbReference type="ARBA" id="ARBA00022670"/>
    </source>
</evidence>
<evidence type="ECO:0000259" key="6">
    <source>
        <dbReference type="PROSITE" id="PS50249"/>
    </source>
</evidence>
<dbReference type="STRING" id="1776334.APZ16_02280"/>
<dbReference type="Gene3D" id="3.40.140.10">
    <property type="entry name" value="Cytidine Deaminase, domain 2"/>
    <property type="match status" value="1"/>
</dbReference>
<dbReference type="InterPro" id="IPR051929">
    <property type="entry name" value="VirAsm_ModProt"/>
</dbReference>
<evidence type="ECO:0000313" key="8">
    <source>
        <dbReference type="Proteomes" id="UP000074294"/>
    </source>
</evidence>
<organism evidence="7 8">
    <name type="scientific">Hadarchaeum yellowstonense</name>
    <dbReference type="NCBI Taxonomy" id="1776334"/>
    <lineage>
        <taxon>Archaea</taxon>
        <taxon>Methanobacteriati</taxon>
        <taxon>Candidatus Hadarchaeota</taxon>
        <taxon>Candidatus Hadarchaeia</taxon>
        <taxon>Candidatus Hadarchaeales</taxon>
        <taxon>Candidatus Hadarchaeaceae</taxon>
        <taxon>Candidatus Hadarchaeum</taxon>
    </lineage>
</organism>
<dbReference type="PANTHER" id="PTHR34858:SF1">
    <property type="entry name" value="CYSO-CYSTEINE PEPTIDASE"/>
    <property type="match status" value="1"/>
</dbReference>
<dbReference type="PROSITE" id="PS50249">
    <property type="entry name" value="MPN"/>
    <property type="match status" value="1"/>
</dbReference>
<evidence type="ECO:0000313" key="7">
    <source>
        <dbReference type="EMBL" id="KUO40688.1"/>
    </source>
</evidence>
<dbReference type="CDD" id="cd08070">
    <property type="entry name" value="MPN_like"/>
    <property type="match status" value="1"/>
</dbReference>
<evidence type="ECO:0000256" key="3">
    <source>
        <dbReference type="ARBA" id="ARBA00022801"/>
    </source>
</evidence>
<accession>A0A147JW01</accession>
<dbReference type="PANTHER" id="PTHR34858">
    <property type="entry name" value="CYSO-CYSTEINE PEPTIDASE"/>
    <property type="match status" value="1"/>
</dbReference>